<sequence length="93" mass="10466">MTDFEGKPAPWLQFSDISVGDLGWRMGALEDYLGDWIDGFTSIPRVEREAVLRASCPIPNDWTALCVTLLARPSDEDDDLDEAYQFVSQLLRG</sequence>
<keyword evidence="2" id="KW-1185">Reference proteome</keyword>
<reference evidence="1" key="1">
    <citation type="submission" date="2021-03" db="EMBL/GenBank/DDBJ databases">
        <authorList>
            <person name="Wang G."/>
        </authorList>
    </citation>
    <scope>NUCLEOTIDE SEQUENCE</scope>
    <source>
        <strain evidence="1">KCTC 12899</strain>
    </source>
</reference>
<dbReference type="EMBL" id="JAFREP010000031">
    <property type="protein sequence ID" value="MBO1322099.1"/>
    <property type="molecule type" value="Genomic_DNA"/>
</dbReference>
<accession>A0A8J7QE05</accession>
<evidence type="ECO:0000313" key="2">
    <source>
        <dbReference type="Proteomes" id="UP000664417"/>
    </source>
</evidence>
<organism evidence="1 2">
    <name type="scientific">Acanthopleuribacter pedis</name>
    <dbReference type="NCBI Taxonomy" id="442870"/>
    <lineage>
        <taxon>Bacteria</taxon>
        <taxon>Pseudomonadati</taxon>
        <taxon>Acidobacteriota</taxon>
        <taxon>Holophagae</taxon>
        <taxon>Acanthopleuribacterales</taxon>
        <taxon>Acanthopleuribacteraceae</taxon>
        <taxon>Acanthopleuribacter</taxon>
    </lineage>
</organism>
<evidence type="ECO:0000313" key="1">
    <source>
        <dbReference type="EMBL" id="MBO1322099.1"/>
    </source>
</evidence>
<protein>
    <submittedName>
        <fullName evidence="1">Uncharacterized protein</fullName>
    </submittedName>
</protein>
<dbReference type="AlphaFoldDB" id="A0A8J7QE05"/>
<name>A0A8J7QE05_9BACT</name>
<proteinExistence type="predicted"/>
<comment type="caution">
    <text evidence="1">The sequence shown here is derived from an EMBL/GenBank/DDBJ whole genome shotgun (WGS) entry which is preliminary data.</text>
</comment>
<gene>
    <name evidence="1" type="ORF">J3U88_26720</name>
</gene>
<dbReference type="RefSeq" id="WP_207862071.1">
    <property type="nucleotide sequence ID" value="NZ_JAFREP010000031.1"/>
</dbReference>
<dbReference type="Proteomes" id="UP000664417">
    <property type="component" value="Unassembled WGS sequence"/>
</dbReference>